<dbReference type="GO" id="GO:0003989">
    <property type="term" value="F:acetyl-CoA carboxylase activity"/>
    <property type="evidence" value="ECO:0007669"/>
    <property type="project" value="UniProtKB-EC"/>
</dbReference>
<comment type="caution">
    <text evidence="3">The sequence shown here is derived from an EMBL/GenBank/DDBJ whole genome shotgun (WGS) entry which is preliminary data.</text>
</comment>
<evidence type="ECO:0000259" key="2">
    <source>
        <dbReference type="PROSITE" id="PS50968"/>
    </source>
</evidence>
<protein>
    <submittedName>
        <fullName evidence="3">Acetyl-CoA carboxylase biotin carboxyl carrier protein subunit</fullName>
        <ecNumber evidence="3">6.4.1.2</ecNumber>
    </submittedName>
</protein>
<organism evidence="3 4">
    <name type="scientific">Neobacillus bataviensis LMG 21833</name>
    <dbReference type="NCBI Taxonomy" id="1117379"/>
    <lineage>
        <taxon>Bacteria</taxon>
        <taxon>Bacillati</taxon>
        <taxon>Bacillota</taxon>
        <taxon>Bacilli</taxon>
        <taxon>Bacillales</taxon>
        <taxon>Bacillaceae</taxon>
        <taxon>Neobacillus</taxon>
    </lineage>
</organism>
<dbReference type="NCBIfam" id="NF006079">
    <property type="entry name" value="PRK08225.1"/>
    <property type="match status" value="1"/>
</dbReference>
<dbReference type="EC" id="6.4.1.2" evidence="3"/>
<evidence type="ECO:0000313" key="4">
    <source>
        <dbReference type="Proteomes" id="UP000006316"/>
    </source>
</evidence>
<dbReference type="PROSITE" id="PS50968">
    <property type="entry name" value="BIOTINYL_LIPOYL"/>
    <property type="match status" value="1"/>
</dbReference>
<dbReference type="Pfam" id="PF00364">
    <property type="entry name" value="Biotin_lipoyl"/>
    <property type="match status" value="1"/>
</dbReference>
<dbReference type="SUPFAM" id="SSF51230">
    <property type="entry name" value="Single hybrid motif"/>
    <property type="match status" value="1"/>
</dbReference>
<accession>K6EBZ9</accession>
<reference evidence="3 4" key="1">
    <citation type="journal article" date="2012" name="Front. Microbiol.">
        <title>Redundancy and modularity in membrane-associated dissimilatory nitrate reduction in Bacillus.</title>
        <authorList>
            <person name="Heylen K."/>
            <person name="Keltjens J."/>
        </authorList>
    </citation>
    <scope>NUCLEOTIDE SEQUENCE [LARGE SCALE GENOMIC DNA]</scope>
    <source>
        <strain evidence="4">LMG 21833T</strain>
    </source>
</reference>
<keyword evidence="4" id="KW-1185">Reference proteome</keyword>
<dbReference type="Proteomes" id="UP000006316">
    <property type="component" value="Unassembled WGS sequence"/>
</dbReference>
<keyword evidence="3" id="KW-0436">Ligase</keyword>
<dbReference type="FunFam" id="2.40.50.100:FF:000003">
    <property type="entry name" value="Acetyl-CoA carboxylase biotin carboxyl carrier protein"/>
    <property type="match status" value="1"/>
</dbReference>
<dbReference type="eggNOG" id="COG0511">
    <property type="taxonomic scope" value="Bacteria"/>
</dbReference>
<proteinExistence type="predicted"/>
<sequence>MSQILSLMAGNIYKVLVNPGDRIEAGTEVVILESMKMEIPIEAETEGIVREVRAVEGDFVNEGDILIELE</sequence>
<dbReference type="PANTHER" id="PTHR45266:SF3">
    <property type="entry name" value="OXALOACETATE DECARBOXYLASE ALPHA CHAIN"/>
    <property type="match status" value="1"/>
</dbReference>
<dbReference type="EMBL" id="AJLS01000035">
    <property type="protein sequence ID" value="EKN70956.1"/>
    <property type="molecule type" value="Genomic_DNA"/>
</dbReference>
<evidence type="ECO:0000313" key="3">
    <source>
        <dbReference type="EMBL" id="EKN70956.1"/>
    </source>
</evidence>
<dbReference type="AlphaFoldDB" id="K6EBZ9"/>
<dbReference type="OrthoDB" id="163546at2"/>
<dbReference type="STRING" id="1117379.BABA_03814"/>
<dbReference type="RefSeq" id="WP_007083798.1">
    <property type="nucleotide sequence ID" value="NZ_AJLS01000035.1"/>
</dbReference>
<dbReference type="CDD" id="cd06850">
    <property type="entry name" value="biotinyl_domain"/>
    <property type="match status" value="1"/>
</dbReference>
<evidence type="ECO:0000256" key="1">
    <source>
        <dbReference type="ARBA" id="ARBA00023267"/>
    </source>
</evidence>
<dbReference type="PATRIC" id="fig|1117379.3.peg.785"/>
<feature type="domain" description="Lipoyl-binding" evidence="2">
    <location>
        <begin position="1"/>
        <end position="70"/>
    </location>
</feature>
<dbReference type="PANTHER" id="PTHR45266">
    <property type="entry name" value="OXALOACETATE DECARBOXYLASE ALPHA CHAIN"/>
    <property type="match status" value="1"/>
</dbReference>
<dbReference type="InterPro" id="IPR011053">
    <property type="entry name" value="Single_hybrid_motif"/>
</dbReference>
<dbReference type="InterPro" id="IPR050709">
    <property type="entry name" value="Biotin_Carboxyl_Carrier/Decarb"/>
</dbReference>
<gene>
    <name evidence="3" type="ORF">BABA_03814</name>
</gene>
<dbReference type="Gene3D" id="2.40.50.100">
    <property type="match status" value="1"/>
</dbReference>
<name>K6EBZ9_9BACI</name>
<keyword evidence="1" id="KW-0092">Biotin</keyword>
<dbReference type="InterPro" id="IPR000089">
    <property type="entry name" value="Biotin_lipoyl"/>
</dbReference>